<comment type="caution">
    <text evidence="1">The sequence shown here is derived from an EMBL/GenBank/DDBJ whole genome shotgun (WGS) entry which is preliminary data.</text>
</comment>
<dbReference type="Proteomes" id="UP000620124">
    <property type="component" value="Unassembled WGS sequence"/>
</dbReference>
<accession>A0A8H6YF17</accession>
<gene>
    <name evidence="1" type="ORF">MVEN_00903200</name>
</gene>
<name>A0A8H6YF17_9AGAR</name>
<evidence type="ECO:0000313" key="2">
    <source>
        <dbReference type="Proteomes" id="UP000620124"/>
    </source>
</evidence>
<protein>
    <submittedName>
        <fullName evidence="1">Uncharacterized protein</fullName>
    </submittedName>
</protein>
<reference evidence="1" key="1">
    <citation type="submission" date="2020-05" db="EMBL/GenBank/DDBJ databases">
        <title>Mycena genomes resolve the evolution of fungal bioluminescence.</title>
        <authorList>
            <person name="Tsai I.J."/>
        </authorList>
    </citation>
    <scope>NUCLEOTIDE SEQUENCE</scope>
    <source>
        <strain evidence="1">CCC161011</strain>
    </source>
</reference>
<organism evidence="1 2">
    <name type="scientific">Mycena venus</name>
    <dbReference type="NCBI Taxonomy" id="2733690"/>
    <lineage>
        <taxon>Eukaryota</taxon>
        <taxon>Fungi</taxon>
        <taxon>Dikarya</taxon>
        <taxon>Basidiomycota</taxon>
        <taxon>Agaricomycotina</taxon>
        <taxon>Agaricomycetes</taxon>
        <taxon>Agaricomycetidae</taxon>
        <taxon>Agaricales</taxon>
        <taxon>Marasmiineae</taxon>
        <taxon>Mycenaceae</taxon>
        <taxon>Mycena</taxon>
    </lineage>
</organism>
<keyword evidence="2" id="KW-1185">Reference proteome</keyword>
<sequence>MSLSSRMKEYRESFRALLGLQHLGVRVKEYVQVRNYNRPATELFPAADFATEINDWLAQLAQLSDGAWRGGFKLFERTASDGSRMEGISENQEYFDRLYLTFGSGGFRRRRRAGPRWGFSVD</sequence>
<proteinExistence type="predicted"/>
<evidence type="ECO:0000313" key="1">
    <source>
        <dbReference type="EMBL" id="KAF7358523.1"/>
    </source>
</evidence>
<dbReference type="EMBL" id="JACAZI010000006">
    <property type="protein sequence ID" value="KAF7358523.1"/>
    <property type="molecule type" value="Genomic_DNA"/>
</dbReference>
<dbReference type="AlphaFoldDB" id="A0A8H6YF17"/>